<keyword evidence="9" id="KW-1185">Reference proteome</keyword>
<accession>A0A171KVR4</accession>
<keyword evidence="3 5" id="KW-0732">Signal</keyword>
<dbReference type="Gene3D" id="3.40.190.10">
    <property type="entry name" value="Periplasmic binding protein-like II"/>
    <property type="match status" value="2"/>
</dbReference>
<evidence type="ECO:0000256" key="5">
    <source>
        <dbReference type="SAM" id="SignalP"/>
    </source>
</evidence>
<protein>
    <submittedName>
        <fullName evidence="7 8">Amino acid ABC transporter substrate-binding protein</fullName>
    </submittedName>
</protein>
<gene>
    <name evidence="7" type="ORF">AAV32_01255</name>
    <name evidence="8" type="ORF">EV679_1000</name>
</gene>
<dbReference type="STRING" id="206506.AAV32_01255"/>
<dbReference type="SMART" id="SM00062">
    <property type="entry name" value="PBPb"/>
    <property type="match status" value="1"/>
</dbReference>
<dbReference type="CDD" id="cd13689">
    <property type="entry name" value="PBP2_BsGlnH"/>
    <property type="match status" value="1"/>
</dbReference>
<dbReference type="Pfam" id="PF00497">
    <property type="entry name" value="SBP_bac_3"/>
    <property type="match status" value="1"/>
</dbReference>
<evidence type="ECO:0000313" key="9">
    <source>
        <dbReference type="Proteomes" id="UP000078084"/>
    </source>
</evidence>
<organism evidence="7 9">
    <name type="scientific">Kerstersia gyiorum</name>
    <dbReference type="NCBI Taxonomy" id="206506"/>
    <lineage>
        <taxon>Bacteria</taxon>
        <taxon>Pseudomonadati</taxon>
        <taxon>Pseudomonadota</taxon>
        <taxon>Betaproteobacteria</taxon>
        <taxon>Burkholderiales</taxon>
        <taxon>Alcaligenaceae</taxon>
        <taxon>Kerstersia</taxon>
    </lineage>
</organism>
<dbReference type="SUPFAM" id="SSF53850">
    <property type="entry name" value="Periplasmic binding protein-like II"/>
    <property type="match status" value="1"/>
</dbReference>
<dbReference type="GO" id="GO:0005576">
    <property type="term" value="C:extracellular region"/>
    <property type="evidence" value="ECO:0007669"/>
    <property type="project" value="TreeGrafter"/>
</dbReference>
<dbReference type="Proteomes" id="UP000292039">
    <property type="component" value="Unassembled WGS sequence"/>
</dbReference>
<dbReference type="GO" id="GO:0006865">
    <property type="term" value="P:amino acid transport"/>
    <property type="evidence" value="ECO:0007669"/>
    <property type="project" value="TreeGrafter"/>
</dbReference>
<comment type="caution">
    <text evidence="7">The sequence shown here is derived from an EMBL/GenBank/DDBJ whole genome shotgun (WGS) entry which is preliminary data.</text>
</comment>
<dbReference type="InterPro" id="IPR001638">
    <property type="entry name" value="Solute-binding_3/MltF_N"/>
</dbReference>
<feature type="chain" id="PRO_5033252025" evidence="5">
    <location>
        <begin position="25"/>
        <end position="277"/>
    </location>
</feature>
<dbReference type="RefSeq" id="WP_068366721.1">
    <property type="nucleotide sequence ID" value="NZ_CBCSEB010000002.1"/>
</dbReference>
<dbReference type="PANTHER" id="PTHR30085:SF6">
    <property type="entry name" value="ABC TRANSPORTER GLUTAMINE-BINDING PROTEIN GLNH"/>
    <property type="match status" value="1"/>
</dbReference>
<evidence type="ECO:0000313" key="10">
    <source>
        <dbReference type="Proteomes" id="UP000292039"/>
    </source>
</evidence>
<dbReference type="OrthoDB" id="7241844at2"/>
<reference evidence="7 9" key="1">
    <citation type="submission" date="2015-04" db="EMBL/GenBank/DDBJ databases">
        <title>Genome sequence of Kerstersia gyiorum CG1.</title>
        <authorList>
            <person name="Greninger A.L."/>
            <person name="Kozyreva V."/>
            <person name="Chaturvedi V."/>
        </authorList>
    </citation>
    <scope>NUCLEOTIDE SEQUENCE [LARGE SCALE GENOMIC DNA]</scope>
    <source>
        <strain evidence="7 9">CG1</strain>
    </source>
</reference>
<sequence length="277" mass="30178">MKFRRLFSVLAGSVLGLAALSAQADQLDDIKQKGELVVGVLGTDEPATFIDPKTRQFIGYEVDLATEVAKAIGVKPVFKQVAVAARIPELQQGHVDLIAAGLTHNKEREELIDFSVTTFVTGQKALVRADSGITDLSGLEGRKVVTIRGGTQEPNIRKAVPGVDVVTFDTSQQAFQALQQRKGVGYVDDEAALMRVYAKLGDAKKDYVVLKDNLSQESLAFGIRKGETGLKAVVDETLRGLEGSGEAERIFFKWYGPDTKSQFESRDFKLETDQIDG</sequence>
<name>A0A171KVR4_9BURK</name>
<evidence type="ECO:0000259" key="6">
    <source>
        <dbReference type="SMART" id="SM00062"/>
    </source>
</evidence>
<feature type="domain" description="Solute-binding protein family 3/N-terminal" evidence="6">
    <location>
        <begin position="35"/>
        <end position="258"/>
    </location>
</feature>
<comment type="similarity">
    <text evidence="1 4">Belongs to the bacterial solute-binding protein 3 family.</text>
</comment>
<dbReference type="InterPro" id="IPR018313">
    <property type="entry name" value="SBP_3_CS"/>
</dbReference>
<evidence type="ECO:0000256" key="3">
    <source>
        <dbReference type="ARBA" id="ARBA00022729"/>
    </source>
</evidence>
<keyword evidence="2" id="KW-0813">Transport</keyword>
<evidence type="ECO:0000313" key="8">
    <source>
        <dbReference type="EMBL" id="RZS73796.1"/>
    </source>
</evidence>
<dbReference type="PROSITE" id="PS01039">
    <property type="entry name" value="SBP_BACTERIAL_3"/>
    <property type="match status" value="1"/>
</dbReference>
<dbReference type="EMBL" id="LBNE01000001">
    <property type="protein sequence ID" value="KKO72981.1"/>
    <property type="molecule type" value="Genomic_DNA"/>
</dbReference>
<dbReference type="GeneID" id="99727498"/>
<evidence type="ECO:0000313" key="7">
    <source>
        <dbReference type="EMBL" id="KKO72981.1"/>
    </source>
</evidence>
<reference evidence="8 10" key="2">
    <citation type="submission" date="2019-02" db="EMBL/GenBank/DDBJ databases">
        <title>Genomic Encyclopedia of Type Strains, Phase IV (KMG-IV): sequencing the most valuable type-strain genomes for metagenomic binning, comparative biology and taxonomic classification.</title>
        <authorList>
            <person name="Goeker M."/>
        </authorList>
    </citation>
    <scope>NUCLEOTIDE SEQUENCE [LARGE SCALE GENOMIC DNA]</scope>
    <source>
        <strain evidence="8 10">DSM 16618</strain>
    </source>
</reference>
<evidence type="ECO:0000256" key="4">
    <source>
        <dbReference type="RuleBase" id="RU003744"/>
    </source>
</evidence>
<dbReference type="GO" id="GO:0030288">
    <property type="term" value="C:outer membrane-bounded periplasmic space"/>
    <property type="evidence" value="ECO:0007669"/>
    <property type="project" value="TreeGrafter"/>
</dbReference>
<dbReference type="AlphaFoldDB" id="A0A171KVR4"/>
<evidence type="ECO:0000256" key="1">
    <source>
        <dbReference type="ARBA" id="ARBA00010333"/>
    </source>
</evidence>
<dbReference type="EMBL" id="SGWZ01000001">
    <property type="protein sequence ID" value="RZS73796.1"/>
    <property type="molecule type" value="Genomic_DNA"/>
</dbReference>
<dbReference type="PANTHER" id="PTHR30085">
    <property type="entry name" value="AMINO ACID ABC TRANSPORTER PERMEASE"/>
    <property type="match status" value="1"/>
</dbReference>
<dbReference type="PATRIC" id="fig|206506.3.peg.289"/>
<dbReference type="Proteomes" id="UP000078084">
    <property type="component" value="Unassembled WGS sequence"/>
</dbReference>
<feature type="signal peptide" evidence="5">
    <location>
        <begin position="1"/>
        <end position="24"/>
    </location>
</feature>
<proteinExistence type="inferred from homology"/>
<dbReference type="InterPro" id="IPR051455">
    <property type="entry name" value="Bact_solute-bind_prot3"/>
</dbReference>
<evidence type="ECO:0000256" key="2">
    <source>
        <dbReference type="ARBA" id="ARBA00022448"/>
    </source>
</evidence>